<evidence type="ECO:0000313" key="8">
    <source>
        <dbReference type="Proteomes" id="UP001606099"/>
    </source>
</evidence>
<keyword evidence="2 5" id="KW-0963">Cytoplasm</keyword>
<evidence type="ECO:0000256" key="2">
    <source>
        <dbReference type="ARBA" id="ARBA00022490"/>
    </source>
</evidence>
<comment type="function">
    <text evidence="5">Acetylates the N-terminal alanine of ribosomal protein bS18.</text>
</comment>
<keyword evidence="7" id="KW-0687">Ribonucleoprotein</keyword>
<dbReference type="Proteomes" id="UP001606099">
    <property type="component" value="Unassembled WGS sequence"/>
</dbReference>
<dbReference type="HAMAP" id="MF_02210">
    <property type="entry name" value="RimI"/>
    <property type="match status" value="1"/>
</dbReference>
<dbReference type="InterPro" id="IPR043690">
    <property type="entry name" value="RimI"/>
</dbReference>
<comment type="subcellular location">
    <subcellularLocation>
        <location evidence="5">Cytoplasm</location>
    </subcellularLocation>
</comment>
<dbReference type="PANTHER" id="PTHR43420:SF51">
    <property type="entry name" value="PEPTIDYL-LYSINE N-ACETYLTRANSFERASE YIAC"/>
    <property type="match status" value="1"/>
</dbReference>
<dbReference type="NCBIfam" id="TIGR01575">
    <property type="entry name" value="rimI"/>
    <property type="match status" value="1"/>
</dbReference>
<dbReference type="InterPro" id="IPR016181">
    <property type="entry name" value="Acyl_CoA_acyltransferase"/>
</dbReference>
<evidence type="ECO:0000256" key="5">
    <source>
        <dbReference type="HAMAP-Rule" id="MF_02210"/>
    </source>
</evidence>
<dbReference type="SUPFAM" id="SSF55729">
    <property type="entry name" value="Acyl-CoA N-acyltransferases (Nat)"/>
    <property type="match status" value="1"/>
</dbReference>
<dbReference type="InterPro" id="IPR006464">
    <property type="entry name" value="AcTrfase_RimI/Ard1"/>
</dbReference>
<evidence type="ECO:0000256" key="1">
    <source>
        <dbReference type="ARBA" id="ARBA00005395"/>
    </source>
</evidence>
<dbReference type="PANTHER" id="PTHR43420">
    <property type="entry name" value="ACETYLTRANSFERASE"/>
    <property type="match status" value="1"/>
</dbReference>
<dbReference type="InterPro" id="IPR050680">
    <property type="entry name" value="YpeA/RimI_acetyltransf"/>
</dbReference>
<keyword evidence="3 5" id="KW-0808">Transferase</keyword>
<dbReference type="EC" id="2.3.1.266" evidence="5"/>
<proteinExistence type="inferred from homology"/>
<feature type="active site" description="Proton donor" evidence="5">
    <location>
        <position position="120"/>
    </location>
</feature>
<evidence type="ECO:0000256" key="4">
    <source>
        <dbReference type="ARBA" id="ARBA00023315"/>
    </source>
</evidence>
<name>A0ABW7FWN7_9BURK</name>
<dbReference type="Gene3D" id="3.40.630.30">
    <property type="match status" value="1"/>
</dbReference>
<evidence type="ECO:0000313" key="7">
    <source>
        <dbReference type="EMBL" id="MFG6448718.1"/>
    </source>
</evidence>
<comment type="caution">
    <text evidence="5">Lacks conserved residue(s) required for the propagation of feature annotation.</text>
</comment>
<sequence length="158" mass="17576">MPLQQALLQPLQGADLDELLPIEAAAYSHPWTRGNFIDSLSAGYLAFVWRDDAAQLQAYYLAMAVVDELHLLNFTVHPQRQGQGLGRAMLSHLVAQARARACSKVWLEVRQSNARARTLYARNGFVELGLRRGYYPAVDGREDAVLMALALEDSHGLD</sequence>
<keyword evidence="7" id="KW-0689">Ribosomal protein</keyword>
<feature type="domain" description="N-acetyltransferase" evidence="6">
    <location>
        <begin position="6"/>
        <end position="152"/>
    </location>
</feature>
<protein>
    <recommendedName>
        <fullName evidence="5">[Ribosomal protein bS18]-alanine N-acetyltransferase</fullName>
        <ecNumber evidence="5">2.3.1.266</ecNumber>
    </recommendedName>
</protein>
<dbReference type="RefSeq" id="WP_394461941.1">
    <property type="nucleotide sequence ID" value="NZ_JBIGHZ010000004.1"/>
</dbReference>
<dbReference type="EMBL" id="JBIGHZ010000004">
    <property type="protein sequence ID" value="MFG6448718.1"/>
    <property type="molecule type" value="Genomic_DNA"/>
</dbReference>
<dbReference type="InterPro" id="IPR000182">
    <property type="entry name" value="GNAT_dom"/>
</dbReference>
<feature type="active site" description="Proton acceptor" evidence="5">
    <location>
        <position position="108"/>
    </location>
</feature>
<comment type="catalytic activity">
    <reaction evidence="5">
        <text>N-terminal L-alanyl-[ribosomal protein bS18] + acetyl-CoA = N-terminal N(alpha)-acetyl-L-alanyl-[ribosomal protein bS18] + CoA + H(+)</text>
        <dbReference type="Rhea" id="RHEA:43756"/>
        <dbReference type="Rhea" id="RHEA-COMP:10676"/>
        <dbReference type="Rhea" id="RHEA-COMP:10677"/>
        <dbReference type="ChEBI" id="CHEBI:15378"/>
        <dbReference type="ChEBI" id="CHEBI:57287"/>
        <dbReference type="ChEBI" id="CHEBI:57288"/>
        <dbReference type="ChEBI" id="CHEBI:64718"/>
        <dbReference type="ChEBI" id="CHEBI:83683"/>
        <dbReference type="EC" id="2.3.1.266"/>
    </reaction>
</comment>
<accession>A0ABW7FWN7</accession>
<evidence type="ECO:0000256" key="3">
    <source>
        <dbReference type="ARBA" id="ARBA00022679"/>
    </source>
</evidence>
<evidence type="ECO:0000259" key="6">
    <source>
        <dbReference type="PROSITE" id="PS51186"/>
    </source>
</evidence>
<dbReference type="GO" id="GO:0008999">
    <property type="term" value="F:protein-N-terminal-alanine acetyltransferase activity"/>
    <property type="evidence" value="ECO:0007669"/>
    <property type="project" value="UniProtKB-EC"/>
</dbReference>
<gene>
    <name evidence="5 7" type="primary">rimI</name>
    <name evidence="7" type="ORF">ACG0Z6_10780</name>
</gene>
<keyword evidence="8" id="KW-1185">Reference proteome</keyword>
<feature type="binding site" evidence="5">
    <location>
        <position position="113"/>
    </location>
    <ligand>
        <name>acetyl-CoA</name>
        <dbReference type="ChEBI" id="CHEBI:57288"/>
    </ligand>
</feature>
<comment type="caution">
    <text evidence="7">The sequence shown here is derived from an EMBL/GenBank/DDBJ whole genome shotgun (WGS) entry which is preliminary data.</text>
</comment>
<dbReference type="GO" id="GO:0005840">
    <property type="term" value="C:ribosome"/>
    <property type="evidence" value="ECO:0007669"/>
    <property type="project" value="UniProtKB-KW"/>
</dbReference>
<dbReference type="Pfam" id="PF00583">
    <property type="entry name" value="Acetyltransf_1"/>
    <property type="match status" value="1"/>
</dbReference>
<dbReference type="CDD" id="cd04301">
    <property type="entry name" value="NAT_SF"/>
    <property type="match status" value="1"/>
</dbReference>
<comment type="similarity">
    <text evidence="1 5">Belongs to the acetyltransferase family. RimI subfamily.</text>
</comment>
<reference evidence="7 8" key="1">
    <citation type="submission" date="2024-08" db="EMBL/GenBank/DDBJ databases">
        <authorList>
            <person name="Lu H."/>
        </authorList>
    </citation>
    <scope>NUCLEOTIDE SEQUENCE [LARGE SCALE GENOMIC DNA]</scope>
    <source>
        <strain evidence="7 8">BYS180W</strain>
    </source>
</reference>
<organism evidence="7 8">
    <name type="scientific">Roseateles rivi</name>
    <dbReference type="NCBI Taxonomy" id="3299028"/>
    <lineage>
        <taxon>Bacteria</taxon>
        <taxon>Pseudomonadati</taxon>
        <taxon>Pseudomonadota</taxon>
        <taxon>Betaproteobacteria</taxon>
        <taxon>Burkholderiales</taxon>
        <taxon>Sphaerotilaceae</taxon>
        <taxon>Roseateles</taxon>
    </lineage>
</organism>
<keyword evidence="4 5" id="KW-0012">Acyltransferase</keyword>
<dbReference type="PROSITE" id="PS51186">
    <property type="entry name" value="GNAT"/>
    <property type="match status" value="1"/>
</dbReference>